<reference evidence="5" key="1">
    <citation type="submission" date="2023-07" db="EMBL/GenBank/DDBJ databases">
        <authorList>
            <person name="Stuckert A."/>
        </authorList>
    </citation>
    <scope>NUCLEOTIDE SEQUENCE</scope>
</reference>
<name>A0ABN9L743_9NEOB</name>
<feature type="compositionally biased region" description="Polar residues" evidence="4">
    <location>
        <begin position="254"/>
        <end position="265"/>
    </location>
</feature>
<dbReference type="PANTHER" id="PTHR14396">
    <property type="entry name" value="CLASPIN"/>
    <property type="match status" value="1"/>
</dbReference>
<evidence type="ECO:0000256" key="4">
    <source>
        <dbReference type="SAM" id="MobiDB-lite"/>
    </source>
</evidence>
<gene>
    <name evidence="5" type="ORF">RIMI_LOCUS6176227</name>
</gene>
<feature type="region of interest" description="Disordered" evidence="4">
    <location>
        <begin position="181"/>
        <end position="226"/>
    </location>
</feature>
<feature type="region of interest" description="Disordered" evidence="4">
    <location>
        <begin position="349"/>
        <end position="371"/>
    </location>
</feature>
<organism evidence="5 6">
    <name type="scientific">Ranitomeya imitator</name>
    <name type="common">mimic poison frog</name>
    <dbReference type="NCBI Taxonomy" id="111125"/>
    <lineage>
        <taxon>Eukaryota</taxon>
        <taxon>Metazoa</taxon>
        <taxon>Chordata</taxon>
        <taxon>Craniata</taxon>
        <taxon>Vertebrata</taxon>
        <taxon>Euteleostomi</taxon>
        <taxon>Amphibia</taxon>
        <taxon>Batrachia</taxon>
        <taxon>Anura</taxon>
        <taxon>Neobatrachia</taxon>
        <taxon>Hyloidea</taxon>
        <taxon>Dendrobatidae</taxon>
        <taxon>Dendrobatinae</taxon>
        <taxon>Ranitomeya</taxon>
    </lineage>
</organism>
<keyword evidence="2" id="KW-0597">Phosphoprotein</keyword>
<protein>
    <submittedName>
        <fullName evidence="5">Uncharacterized protein</fullName>
    </submittedName>
</protein>
<feature type="region of interest" description="Disordered" evidence="4">
    <location>
        <begin position="550"/>
        <end position="571"/>
    </location>
</feature>
<comment type="subcellular location">
    <subcellularLocation>
        <location evidence="1">Nucleus</location>
    </subcellularLocation>
</comment>
<dbReference type="InterPro" id="IPR024146">
    <property type="entry name" value="Claspin"/>
</dbReference>
<dbReference type="EMBL" id="CAUEEQ010011026">
    <property type="protein sequence ID" value="CAJ0934902.1"/>
    <property type="molecule type" value="Genomic_DNA"/>
</dbReference>
<sequence length="616" mass="68679">MASHFNAKVSNFMARKHDLRLLGADALVQDWTQFQLLYIFPPLPLISRVVRKIKQEGVPTILIALDWPRRSWYADIVQLTADAPWRLPVRSDLLSQGPFYHQNSGALNLTMTTRNGDLNLVLTASQEPPFEPLKEVPLHLLSQKVVFLVAITSLRRVAARVCQLPKLPLPDSDDEILVHKKSKSKKVLEESDSDPECDTNVITNTEPSLKSDEENKPTDRVKPRRIRAALLDSDDSDGDLVANDEVIDVGATSDKGSPQKDTSTGLEMKEKSKSKRRSEKERKKMAAIENIKKYKKQNRYGRESASFKCDSGCLLADGDLFDKDEESDNPEEESLDAIRASVKGRLKSHSSHLSDGAEEEDMFKEKVTESAKRKERKAARVSKEAIKQLHSETQRLLRESAVSLPYHLPQPKSIHDFFKRRSRPVCQGNAMQLIKSSTYHLLTAEDKMETNTKLAEHASFDPASAAEHDVNSELPLQNSQAAVLEEAVTDTASHGECQSVGNLEDKAIDVDNSEKSTLFSATVDAFNNQESKCCSDETTTEVLQDVSEPELKSTTLDHGDETENSCSNVTVAQEKPKISKLEKLRALGIDLSIKPRLCPDDGSFVNLDEPKPNKGT</sequence>
<evidence type="ECO:0000313" key="6">
    <source>
        <dbReference type="Proteomes" id="UP001176940"/>
    </source>
</evidence>
<feature type="compositionally biased region" description="Basic and acidic residues" evidence="4">
    <location>
        <begin position="209"/>
        <end position="221"/>
    </location>
</feature>
<feature type="compositionally biased region" description="Basic and acidic residues" evidence="4">
    <location>
        <begin position="550"/>
        <end position="561"/>
    </location>
</feature>
<evidence type="ECO:0000256" key="2">
    <source>
        <dbReference type="ARBA" id="ARBA00022553"/>
    </source>
</evidence>
<comment type="caution">
    <text evidence="5">The sequence shown here is derived from an EMBL/GenBank/DDBJ whole genome shotgun (WGS) entry which is preliminary data.</text>
</comment>
<keyword evidence="3" id="KW-0539">Nucleus</keyword>
<evidence type="ECO:0000313" key="5">
    <source>
        <dbReference type="EMBL" id="CAJ0934902.1"/>
    </source>
</evidence>
<evidence type="ECO:0000256" key="1">
    <source>
        <dbReference type="ARBA" id="ARBA00004123"/>
    </source>
</evidence>
<dbReference type="PANTHER" id="PTHR14396:SF10">
    <property type="entry name" value="CLASPIN"/>
    <property type="match status" value="1"/>
</dbReference>
<proteinExistence type="predicted"/>
<keyword evidence="6" id="KW-1185">Reference proteome</keyword>
<evidence type="ECO:0000256" key="3">
    <source>
        <dbReference type="ARBA" id="ARBA00023242"/>
    </source>
</evidence>
<dbReference type="Proteomes" id="UP001176940">
    <property type="component" value="Unassembled WGS sequence"/>
</dbReference>
<feature type="region of interest" description="Disordered" evidence="4">
    <location>
        <begin position="246"/>
        <end position="285"/>
    </location>
</feature>
<accession>A0ABN9L743</accession>